<dbReference type="InterPro" id="IPR001202">
    <property type="entry name" value="WW_dom"/>
</dbReference>
<evidence type="ECO:0000313" key="5">
    <source>
        <dbReference type="EMBL" id="CAG9809230.1"/>
    </source>
</evidence>
<dbReference type="PANTHER" id="PTHR10316">
    <property type="entry name" value="MEMBRANE ASSOCIATED GUANYLATE KINASE-RELATED"/>
    <property type="match status" value="1"/>
</dbReference>
<dbReference type="Proteomes" id="UP001153620">
    <property type="component" value="Chromosome 3"/>
</dbReference>
<evidence type="ECO:0000256" key="2">
    <source>
        <dbReference type="SAM" id="MobiDB-lite"/>
    </source>
</evidence>
<feature type="compositionally biased region" description="Polar residues" evidence="2">
    <location>
        <begin position="8"/>
        <end position="22"/>
    </location>
</feature>
<dbReference type="Gene3D" id="2.30.42.10">
    <property type="match status" value="4"/>
</dbReference>
<feature type="domain" description="PDZ" evidence="4">
    <location>
        <begin position="720"/>
        <end position="802"/>
    </location>
</feature>
<keyword evidence="6" id="KW-1185">Reference proteome</keyword>
<proteinExistence type="predicted"/>
<dbReference type="FunFam" id="2.20.70.10:FF:000001">
    <property type="entry name" value="Membrane-associated guanylate kinase, WW and PDZ domain-containing protein 1"/>
    <property type="match status" value="1"/>
</dbReference>
<dbReference type="Pfam" id="PF00397">
    <property type="entry name" value="WW"/>
    <property type="match status" value="2"/>
</dbReference>
<accession>A0A9N9WXB2</accession>
<name>A0A9N9WXB2_9DIPT</name>
<evidence type="ECO:0000259" key="4">
    <source>
        <dbReference type="PROSITE" id="PS50106"/>
    </source>
</evidence>
<sequence>MEEEIKSYASNEIGESSRNYHNPPSMPKINGNNPHVEYQDDDDLGPLPMNWEKAYTENGEVYFIDHTTGQSHWLDPRLRKFQKKSLEDCEDDELPYGWEKIVDPEYGIYYIDHVNRRTQYENPVIQAKRALDIRHRLESATSSNFMPENDLPIEPMEPKNFFTKNPAELLGERIQTTLVKSQRGLGFTVIGGDCNDENIDEFLQIKSIVANSPAALDGKLKTGDILVFVNHICVLGFTHHEMVNIFQSIMPGEEVHLDVCRGYKLPFDPSDPNTEIVTTIAVNGLNDEVEKNRLFLDILNDNYNFLEMSNEPDNLSYGKNQSMASVKSSFEVPEIHDIIIVKGDQGFGFTIAESNLWGQKVKKILDRQCCKDLMEGDILLSINNINIKNLTHTEVVQVLKDCPKNQETVLRVQRGLIRSSLNKFNGKARGKIDGANKISPGTAGDKLSMTNGLYRSKTPTADIYSTQQKETLPIRPKTPLVDTRTRVQMKTPIQLNDLNTDDIELDSKLTDHDDNKSTISTATTAYDTTKLLTEQFDNFAINDQRSDTYTTTDSITSKTSGNGGRNRFFSPVDIKNGNGDYYYANSNHSYSLPPPPSIPISSSTSSQGRYIQPIQPIQPLQNPSTISYQHQPHDNCFCYDCQDYRLKQNQHSEYVSSSNNTSDYSLLQNQFNLPPQMSDNIGQRINNYLMDRKRNAGDVFSSYHPYRPNGNIVDDFYYVEVTLERQAMGYMNSDGTQARGTFGFRIVGGTEEGTQICVGYIVKDGPADRDPRIQTGDEIVNINGVNVECASHHLVVKLMNDAALLGQVTMLLRKRKPQNMNTFYRPQNSYENQVIPNTYDVIINRQEHEGFGFVIISSSNQSSGSTIGKIIPNSPADNGQLKIGDRIIRVNDIDISSMSHGDVVKIIKESGLTVQLTVSNCTQARATDFISEVNNSPFNTNISSSSNNNPLNTFPMIT</sequence>
<dbReference type="CDD" id="cd06731">
    <property type="entry name" value="PDZ1_MAGI-1_3-like"/>
    <property type="match status" value="1"/>
</dbReference>
<dbReference type="CDD" id="cd00201">
    <property type="entry name" value="WW"/>
    <property type="match status" value="2"/>
</dbReference>
<dbReference type="CDD" id="cd06734">
    <property type="entry name" value="PDZ4_MAGI-1_3-like"/>
    <property type="match status" value="1"/>
</dbReference>
<evidence type="ECO:0000313" key="6">
    <source>
        <dbReference type="Proteomes" id="UP001153620"/>
    </source>
</evidence>
<dbReference type="InterPro" id="IPR036020">
    <property type="entry name" value="WW_dom_sf"/>
</dbReference>
<dbReference type="EMBL" id="OU895879">
    <property type="protein sequence ID" value="CAG9809230.1"/>
    <property type="molecule type" value="Genomic_DNA"/>
</dbReference>
<feature type="domain" description="WW" evidence="3">
    <location>
        <begin position="45"/>
        <end position="78"/>
    </location>
</feature>
<dbReference type="CDD" id="cd06733">
    <property type="entry name" value="PDZ3_MAGI-1_3-like"/>
    <property type="match status" value="1"/>
</dbReference>
<dbReference type="SUPFAM" id="SSF51045">
    <property type="entry name" value="WW domain"/>
    <property type="match status" value="2"/>
</dbReference>
<dbReference type="Gene3D" id="2.20.70.10">
    <property type="match status" value="2"/>
</dbReference>
<dbReference type="PANTHER" id="PTHR10316:SF40">
    <property type="entry name" value="LD27118P"/>
    <property type="match status" value="1"/>
</dbReference>
<dbReference type="SMART" id="SM00228">
    <property type="entry name" value="PDZ"/>
    <property type="match status" value="4"/>
</dbReference>
<evidence type="ECO:0000259" key="3">
    <source>
        <dbReference type="PROSITE" id="PS50020"/>
    </source>
</evidence>
<dbReference type="GO" id="GO:0007165">
    <property type="term" value="P:signal transduction"/>
    <property type="evidence" value="ECO:0007669"/>
    <property type="project" value="TreeGrafter"/>
</dbReference>
<dbReference type="FunFam" id="2.30.42.10:FF:000005">
    <property type="entry name" value="Membrane associated guanylate kinase, WW and PDZ domain containing 1"/>
    <property type="match status" value="1"/>
</dbReference>
<feature type="region of interest" description="Disordered" evidence="2">
    <location>
        <begin position="1"/>
        <end position="32"/>
    </location>
</feature>
<dbReference type="AlphaFoldDB" id="A0A9N9WXB2"/>
<dbReference type="PROSITE" id="PS50020">
    <property type="entry name" value="WW_DOMAIN_2"/>
    <property type="match status" value="2"/>
</dbReference>
<evidence type="ECO:0008006" key="7">
    <source>
        <dbReference type="Google" id="ProtNLM"/>
    </source>
</evidence>
<reference evidence="5" key="1">
    <citation type="submission" date="2022-01" db="EMBL/GenBank/DDBJ databases">
        <authorList>
            <person name="King R."/>
        </authorList>
    </citation>
    <scope>NUCLEOTIDE SEQUENCE</scope>
</reference>
<reference evidence="5" key="2">
    <citation type="submission" date="2022-10" db="EMBL/GenBank/DDBJ databases">
        <authorList>
            <consortium name="ENA_rothamsted_submissions"/>
            <consortium name="culmorum"/>
            <person name="King R."/>
        </authorList>
    </citation>
    <scope>NUCLEOTIDE SEQUENCE</scope>
</reference>
<feature type="domain" description="PDZ" evidence="4">
    <location>
        <begin position="840"/>
        <end position="922"/>
    </location>
</feature>
<dbReference type="GO" id="GO:0005737">
    <property type="term" value="C:cytoplasm"/>
    <property type="evidence" value="ECO:0007669"/>
    <property type="project" value="TreeGrafter"/>
</dbReference>
<dbReference type="OrthoDB" id="66881at2759"/>
<dbReference type="PROSITE" id="PS01159">
    <property type="entry name" value="WW_DOMAIN_1"/>
    <property type="match status" value="1"/>
</dbReference>
<dbReference type="Pfam" id="PF00595">
    <property type="entry name" value="PDZ"/>
    <property type="match status" value="4"/>
</dbReference>
<dbReference type="PROSITE" id="PS50106">
    <property type="entry name" value="PDZ"/>
    <property type="match status" value="4"/>
</dbReference>
<gene>
    <name evidence="5" type="ORF">CHIRRI_LOCUS12058</name>
</gene>
<dbReference type="InterPro" id="IPR036034">
    <property type="entry name" value="PDZ_sf"/>
</dbReference>
<dbReference type="SMART" id="SM00456">
    <property type="entry name" value="WW"/>
    <property type="match status" value="2"/>
</dbReference>
<keyword evidence="1" id="KW-0677">Repeat</keyword>
<dbReference type="SUPFAM" id="SSF50156">
    <property type="entry name" value="PDZ domain-like"/>
    <property type="match status" value="4"/>
</dbReference>
<protein>
    <recommendedName>
        <fullName evidence="7">Magi</fullName>
    </recommendedName>
</protein>
<dbReference type="CDD" id="cd06732">
    <property type="entry name" value="PDZ2_MAGI-1_3-like"/>
    <property type="match status" value="1"/>
</dbReference>
<feature type="domain" description="WW" evidence="3">
    <location>
        <begin position="92"/>
        <end position="125"/>
    </location>
</feature>
<feature type="domain" description="PDZ" evidence="4">
    <location>
        <begin position="337"/>
        <end position="414"/>
    </location>
</feature>
<dbReference type="InterPro" id="IPR001478">
    <property type="entry name" value="PDZ"/>
</dbReference>
<evidence type="ECO:0000256" key="1">
    <source>
        <dbReference type="ARBA" id="ARBA00022737"/>
    </source>
</evidence>
<organism evidence="5 6">
    <name type="scientific">Chironomus riparius</name>
    <dbReference type="NCBI Taxonomy" id="315576"/>
    <lineage>
        <taxon>Eukaryota</taxon>
        <taxon>Metazoa</taxon>
        <taxon>Ecdysozoa</taxon>
        <taxon>Arthropoda</taxon>
        <taxon>Hexapoda</taxon>
        <taxon>Insecta</taxon>
        <taxon>Pterygota</taxon>
        <taxon>Neoptera</taxon>
        <taxon>Endopterygota</taxon>
        <taxon>Diptera</taxon>
        <taxon>Nematocera</taxon>
        <taxon>Chironomoidea</taxon>
        <taxon>Chironomidae</taxon>
        <taxon>Chironominae</taxon>
        <taxon>Chironomus</taxon>
    </lineage>
</organism>
<feature type="domain" description="PDZ" evidence="4">
    <location>
        <begin position="175"/>
        <end position="248"/>
    </location>
</feature>